<feature type="region of interest" description="Disordered" evidence="8">
    <location>
        <begin position="1"/>
        <end position="60"/>
    </location>
</feature>
<evidence type="ECO:0000256" key="5">
    <source>
        <dbReference type="ARBA" id="ARBA00022989"/>
    </source>
</evidence>
<keyword evidence="3 9" id="KW-0812">Transmembrane</keyword>
<feature type="compositionally biased region" description="Basic and acidic residues" evidence="8">
    <location>
        <begin position="19"/>
        <end position="29"/>
    </location>
</feature>
<evidence type="ECO:0000313" key="12">
    <source>
        <dbReference type="Proteomes" id="UP001163046"/>
    </source>
</evidence>
<dbReference type="AlphaFoldDB" id="A0A9W9ZJT7"/>
<organism evidence="11 12">
    <name type="scientific">Desmophyllum pertusum</name>
    <dbReference type="NCBI Taxonomy" id="174260"/>
    <lineage>
        <taxon>Eukaryota</taxon>
        <taxon>Metazoa</taxon>
        <taxon>Cnidaria</taxon>
        <taxon>Anthozoa</taxon>
        <taxon>Hexacorallia</taxon>
        <taxon>Scleractinia</taxon>
        <taxon>Caryophylliina</taxon>
        <taxon>Caryophylliidae</taxon>
        <taxon>Desmophyllum</taxon>
    </lineage>
</organism>
<dbReference type="GO" id="GO:0005741">
    <property type="term" value="C:mitochondrial outer membrane"/>
    <property type="evidence" value="ECO:0007669"/>
    <property type="project" value="UniProtKB-SubCell"/>
</dbReference>
<reference evidence="11" key="1">
    <citation type="submission" date="2023-01" db="EMBL/GenBank/DDBJ databases">
        <title>Genome assembly of the deep-sea coral Lophelia pertusa.</title>
        <authorList>
            <person name="Herrera S."/>
            <person name="Cordes E."/>
        </authorList>
    </citation>
    <scope>NUCLEOTIDE SEQUENCE</scope>
    <source>
        <strain evidence="11">USNM1676648</strain>
        <tissue evidence="11">Polyp</tissue>
    </source>
</reference>
<evidence type="ECO:0000256" key="2">
    <source>
        <dbReference type="ARBA" id="ARBA00004294"/>
    </source>
</evidence>
<gene>
    <name evidence="11" type="ORF">OS493_030942</name>
</gene>
<keyword evidence="5 9" id="KW-1133">Transmembrane helix</keyword>
<dbReference type="EMBL" id="MU825907">
    <property type="protein sequence ID" value="KAJ7383056.1"/>
    <property type="molecule type" value="Genomic_DNA"/>
</dbReference>
<comment type="caution">
    <text evidence="11">The sequence shown here is derived from an EMBL/GenBank/DDBJ whole genome shotgun (WGS) entry which is preliminary data.</text>
</comment>
<accession>A0A9W9ZJT7</accession>
<keyword evidence="7 9" id="KW-0472">Membrane</keyword>
<keyword evidence="12" id="KW-1185">Reference proteome</keyword>
<dbReference type="Proteomes" id="UP001163046">
    <property type="component" value="Unassembled WGS sequence"/>
</dbReference>
<feature type="domain" description="Mff-like" evidence="10">
    <location>
        <begin position="25"/>
        <end position="70"/>
    </location>
</feature>
<evidence type="ECO:0000256" key="3">
    <source>
        <dbReference type="ARBA" id="ARBA00022692"/>
    </source>
</evidence>
<dbReference type="Pfam" id="PF05644">
    <property type="entry name" value="Miff"/>
    <property type="match status" value="1"/>
</dbReference>
<evidence type="ECO:0000256" key="9">
    <source>
        <dbReference type="SAM" id="Phobius"/>
    </source>
</evidence>
<dbReference type="OrthoDB" id="5986838at2759"/>
<evidence type="ECO:0000313" key="11">
    <source>
        <dbReference type="EMBL" id="KAJ7383056.1"/>
    </source>
</evidence>
<evidence type="ECO:0000259" key="10">
    <source>
        <dbReference type="Pfam" id="PF05644"/>
    </source>
</evidence>
<feature type="compositionally biased region" description="Polar residues" evidence="8">
    <location>
        <begin position="48"/>
        <end position="60"/>
    </location>
</feature>
<protein>
    <recommendedName>
        <fullName evidence="10">Mff-like domain-containing protein</fullName>
    </recommendedName>
</protein>
<evidence type="ECO:0000256" key="8">
    <source>
        <dbReference type="SAM" id="MobiDB-lite"/>
    </source>
</evidence>
<evidence type="ECO:0000256" key="1">
    <source>
        <dbReference type="ARBA" id="ARBA00004167"/>
    </source>
</evidence>
<evidence type="ECO:0000256" key="7">
    <source>
        <dbReference type="ARBA" id="ARBA00023136"/>
    </source>
</evidence>
<evidence type="ECO:0000256" key="6">
    <source>
        <dbReference type="ARBA" id="ARBA00023128"/>
    </source>
</evidence>
<keyword evidence="4" id="KW-1000">Mitochondrion outer membrane</keyword>
<sequence>MAGMAGDLSANTPLSFDFPDGRVGDDLSQKMRIPQKITVPGDDEEYHSNTAKGNASDGITSMSIPDRIEIGHTFPEKQVTTDSPSVRGDKDRRAKAAQHIDDESIAVGLEVIEEGTPLDSDTDIGHYMGSDMSDTRKCILQVQQLNRRVRDLERNVDSNSVGFWSKIAFFAFTIINPIILHWLFVKRR</sequence>
<keyword evidence="6" id="KW-0496">Mitochondrion</keyword>
<evidence type="ECO:0000256" key="4">
    <source>
        <dbReference type="ARBA" id="ARBA00022787"/>
    </source>
</evidence>
<proteinExistence type="predicted"/>
<feature type="transmembrane region" description="Helical" evidence="9">
    <location>
        <begin position="163"/>
        <end position="185"/>
    </location>
</feature>
<dbReference type="InterPro" id="IPR039433">
    <property type="entry name" value="Mff-like_dom"/>
</dbReference>
<comment type="subcellular location">
    <subcellularLocation>
        <location evidence="1">Membrane</location>
        <topology evidence="1">Single-pass membrane protein</topology>
    </subcellularLocation>
    <subcellularLocation>
        <location evidence="2">Mitochondrion outer membrane</location>
    </subcellularLocation>
</comment>
<name>A0A9W9ZJT7_9CNID</name>